<proteinExistence type="predicted"/>
<dbReference type="EMBL" id="JAELVF020000002">
    <property type="protein sequence ID" value="MBU7600111.1"/>
    <property type="molecule type" value="Genomic_DNA"/>
</dbReference>
<feature type="compositionally biased region" description="Pro residues" evidence="1">
    <location>
        <begin position="22"/>
        <end position="32"/>
    </location>
</feature>
<keyword evidence="2" id="KW-0489">Methyltransferase</keyword>
<dbReference type="RefSeq" id="WP_216815106.1">
    <property type="nucleotide sequence ID" value="NZ_JAELVF020000002.1"/>
</dbReference>
<organism evidence="2 3">
    <name type="scientific">Streptomyces tardus</name>
    <dbReference type="NCBI Taxonomy" id="2780544"/>
    <lineage>
        <taxon>Bacteria</taxon>
        <taxon>Bacillati</taxon>
        <taxon>Actinomycetota</taxon>
        <taxon>Actinomycetes</taxon>
        <taxon>Kitasatosporales</taxon>
        <taxon>Streptomycetaceae</taxon>
        <taxon>Streptomyces</taxon>
    </lineage>
</organism>
<dbReference type="GO" id="GO:0032259">
    <property type="term" value="P:methylation"/>
    <property type="evidence" value="ECO:0007669"/>
    <property type="project" value="UniProtKB-KW"/>
</dbReference>
<comment type="caution">
    <text evidence="2">The sequence shown here is derived from an EMBL/GenBank/DDBJ whole genome shotgun (WGS) entry which is preliminary data.</text>
</comment>
<evidence type="ECO:0000256" key="1">
    <source>
        <dbReference type="SAM" id="MobiDB-lite"/>
    </source>
</evidence>
<evidence type="ECO:0000313" key="2">
    <source>
        <dbReference type="EMBL" id="MBU7600111.1"/>
    </source>
</evidence>
<evidence type="ECO:0000313" key="3">
    <source>
        <dbReference type="Proteomes" id="UP000694501"/>
    </source>
</evidence>
<dbReference type="GO" id="GO:0008168">
    <property type="term" value="F:methyltransferase activity"/>
    <property type="evidence" value="ECO:0007669"/>
    <property type="project" value="UniProtKB-KW"/>
</dbReference>
<keyword evidence="2" id="KW-0808">Transferase</keyword>
<reference evidence="2" key="1">
    <citation type="submission" date="2021-06" db="EMBL/GenBank/DDBJ databases">
        <title>Sequencing of actinobacteria type strains.</title>
        <authorList>
            <person name="Nguyen G.-S."/>
            <person name="Wentzel A."/>
        </authorList>
    </citation>
    <scope>NUCLEOTIDE SEQUENCE</scope>
    <source>
        <strain evidence="2">P38-E01</strain>
    </source>
</reference>
<dbReference type="AlphaFoldDB" id="A0A949N9Z5"/>
<gene>
    <name evidence="2" type="ORF">JGS22_021350</name>
</gene>
<accession>A0A949N9Z5</accession>
<protein>
    <submittedName>
        <fullName evidence="2">Methyltransferase</fullName>
    </submittedName>
</protein>
<sequence>MTHRPAASQDDVSDLLRSLPEAQPPRSAPGPGGPSSALHTTRRYGYNGWDLTVPAGVFEPDETSRVVHDRLLDGTIAVRGRSYAAMGVGLGVEAVIAGTRGAREVWASDIHPDSVATAAAHYRRLVGDRSDTVLHPLACHLFEEFPSACRLDAITFNPPAADPRPGDDPTVVRNFRVGAEIVTRFFDQIADRELLAPGGEIHLVMTGAADLRRIVGHGADRGFRPEVVHRGPREDGDRHTLLFRFVRHAQPDREAGHA</sequence>
<dbReference type="Proteomes" id="UP000694501">
    <property type="component" value="Unassembled WGS sequence"/>
</dbReference>
<feature type="region of interest" description="Disordered" evidence="1">
    <location>
        <begin position="1"/>
        <end position="41"/>
    </location>
</feature>
<keyword evidence="3" id="KW-1185">Reference proteome</keyword>
<name>A0A949N9Z5_9ACTN</name>